<evidence type="ECO:0000256" key="7">
    <source>
        <dbReference type="SAM" id="Phobius"/>
    </source>
</evidence>
<dbReference type="PANTHER" id="PTHR23513">
    <property type="entry name" value="INTEGRAL MEMBRANE EFFLUX PROTEIN-RELATED"/>
    <property type="match status" value="1"/>
</dbReference>
<keyword evidence="3" id="KW-1003">Cell membrane</keyword>
<proteinExistence type="predicted"/>
<accession>A0A7G9GSN8</accession>
<dbReference type="GO" id="GO:0022857">
    <property type="term" value="F:transmembrane transporter activity"/>
    <property type="evidence" value="ECO:0007669"/>
    <property type="project" value="InterPro"/>
</dbReference>
<gene>
    <name evidence="9" type="ORF">H9Q80_07740</name>
</gene>
<sequence length="407" mass="45679">MKHTLWTFDFTIITLGTIISAIGSVAMNFALSLVVFDQTSSTLATGIFAAVSFLPSTLIPLLCAPYVDTHIRKHIIVRLDAVSGLLYLIFSYYLLHHTFSYSVYMIFSLVIGSIGAVYNLAYTSLYPELITKGFMQKGYSISSIIYPSITAIMAPVASFMYVKYGIISICLLEGVLLLCASFGEHFIRYEEQRTKTSSFSFVAYGKEIKEGLDYVKKEKGIKNIYSYMALTNGSGEGISLMTMAMFQSDASLSTTMYGFLSTAEMIGRFCGSIFHYFVKIPYEKRYKIAVSVYVTYEGLDMILLFIAYPLMLINRFIAGFLGINSLNIRESSTQNYIPSHMRARVNAFFSVIVAIVTIFTKLIAGVLGEFVEYRYVALCFAILSMVAIFYIVVRNKKHIAPIYNKDI</sequence>
<dbReference type="RefSeq" id="WP_117451296.1">
    <property type="nucleotide sequence ID" value="NZ_CP060636.1"/>
</dbReference>
<protein>
    <submittedName>
        <fullName evidence="9">MFS transporter</fullName>
    </submittedName>
</protein>
<dbReference type="InterPro" id="IPR011701">
    <property type="entry name" value="MFS"/>
</dbReference>
<evidence type="ECO:0000256" key="6">
    <source>
        <dbReference type="ARBA" id="ARBA00023136"/>
    </source>
</evidence>
<dbReference type="GO" id="GO:0005886">
    <property type="term" value="C:plasma membrane"/>
    <property type="evidence" value="ECO:0007669"/>
    <property type="project" value="UniProtKB-SubCell"/>
</dbReference>
<dbReference type="EMBL" id="CP060636">
    <property type="protein sequence ID" value="QNM13820.1"/>
    <property type="molecule type" value="Genomic_DNA"/>
</dbReference>
<evidence type="ECO:0000256" key="3">
    <source>
        <dbReference type="ARBA" id="ARBA00022475"/>
    </source>
</evidence>
<comment type="subcellular location">
    <subcellularLocation>
        <location evidence="1">Cell membrane</location>
        <topology evidence="1">Multi-pass membrane protein</topology>
    </subcellularLocation>
</comment>
<feature type="transmembrane region" description="Helical" evidence="7">
    <location>
        <begin position="75"/>
        <end position="95"/>
    </location>
</feature>
<feature type="transmembrane region" description="Helical" evidence="7">
    <location>
        <begin position="101"/>
        <end position="122"/>
    </location>
</feature>
<feature type="transmembrane region" description="Helical" evidence="7">
    <location>
        <begin position="166"/>
        <end position="187"/>
    </location>
</feature>
<dbReference type="KEGG" id="ehn:H9Q80_07740"/>
<dbReference type="SUPFAM" id="SSF103473">
    <property type="entry name" value="MFS general substrate transporter"/>
    <property type="match status" value="1"/>
</dbReference>
<reference evidence="9 10" key="1">
    <citation type="submission" date="2020-08" db="EMBL/GenBank/DDBJ databases">
        <authorList>
            <person name="Liu C."/>
            <person name="Sun Q."/>
        </authorList>
    </citation>
    <scope>NUCLEOTIDE SEQUENCE [LARGE SCALE GENOMIC DNA]</scope>
    <source>
        <strain evidence="9 10">NSJ-61</strain>
    </source>
</reference>
<evidence type="ECO:0000256" key="5">
    <source>
        <dbReference type="ARBA" id="ARBA00022989"/>
    </source>
</evidence>
<feature type="transmembrane region" description="Helical" evidence="7">
    <location>
        <begin position="345"/>
        <end position="367"/>
    </location>
</feature>
<feature type="transmembrane region" description="Helical" evidence="7">
    <location>
        <begin position="143"/>
        <end position="160"/>
    </location>
</feature>
<feature type="transmembrane region" description="Helical" evidence="7">
    <location>
        <begin position="224"/>
        <end position="246"/>
    </location>
</feature>
<keyword evidence="4 7" id="KW-0812">Transmembrane</keyword>
<feature type="transmembrane region" description="Helical" evidence="7">
    <location>
        <begin position="12"/>
        <end position="36"/>
    </location>
</feature>
<feature type="transmembrane region" description="Helical" evidence="7">
    <location>
        <begin position="373"/>
        <end position="393"/>
    </location>
</feature>
<dbReference type="AlphaFoldDB" id="A0A7G9GSN8"/>
<dbReference type="Gene3D" id="1.20.1250.20">
    <property type="entry name" value="MFS general substrate transporter like domains"/>
    <property type="match status" value="2"/>
</dbReference>
<dbReference type="Proteomes" id="UP000515856">
    <property type="component" value="Chromosome"/>
</dbReference>
<keyword evidence="6 7" id="KW-0472">Membrane</keyword>
<dbReference type="PROSITE" id="PS50850">
    <property type="entry name" value="MFS"/>
    <property type="match status" value="1"/>
</dbReference>
<evidence type="ECO:0000313" key="10">
    <source>
        <dbReference type="Proteomes" id="UP000515856"/>
    </source>
</evidence>
<evidence type="ECO:0000256" key="2">
    <source>
        <dbReference type="ARBA" id="ARBA00022448"/>
    </source>
</evidence>
<organism evidence="9 10">
    <name type="scientific">[Eubacterium] hominis</name>
    <dbReference type="NCBI Taxonomy" id="2764325"/>
    <lineage>
        <taxon>Bacteria</taxon>
        <taxon>Bacillati</taxon>
        <taxon>Bacillota</taxon>
        <taxon>Erysipelotrichia</taxon>
        <taxon>Erysipelotrichales</taxon>
        <taxon>Erysipelotrichaceae</taxon>
        <taxon>Amedibacillus</taxon>
    </lineage>
</organism>
<dbReference type="PANTHER" id="PTHR23513:SF6">
    <property type="entry name" value="MAJOR FACILITATOR SUPERFAMILY ASSOCIATED DOMAIN-CONTAINING PROTEIN"/>
    <property type="match status" value="1"/>
</dbReference>
<feature type="transmembrane region" description="Helical" evidence="7">
    <location>
        <begin position="301"/>
        <end position="324"/>
    </location>
</feature>
<keyword evidence="10" id="KW-1185">Reference proteome</keyword>
<feature type="domain" description="Major facilitator superfamily (MFS) profile" evidence="8">
    <location>
        <begin position="221"/>
        <end position="407"/>
    </location>
</feature>
<dbReference type="CDD" id="cd06173">
    <property type="entry name" value="MFS_MefA_like"/>
    <property type="match status" value="1"/>
</dbReference>
<keyword evidence="2" id="KW-0813">Transport</keyword>
<evidence type="ECO:0000259" key="8">
    <source>
        <dbReference type="PROSITE" id="PS50850"/>
    </source>
</evidence>
<dbReference type="InterPro" id="IPR020846">
    <property type="entry name" value="MFS_dom"/>
</dbReference>
<feature type="transmembrane region" description="Helical" evidence="7">
    <location>
        <begin position="42"/>
        <end position="63"/>
    </location>
</feature>
<name>A0A7G9GSN8_9FIRM</name>
<keyword evidence="5 7" id="KW-1133">Transmembrane helix</keyword>
<evidence type="ECO:0000256" key="1">
    <source>
        <dbReference type="ARBA" id="ARBA00004651"/>
    </source>
</evidence>
<dbReference type="InterPro" id="IPR036259">
    <property type="entry name" value="MFS_trans_sf"/>
</dbReference>
<evidence type="ECO:0000313" key="9">
    <source>
        <dbReference type="EMBL" id="QNM13820.1"/>
    </source>
</evidence>
<dbReference type="Pfam" id="PF07690">
    <property type="entry name" value="MFS_1"/>
    <property type="match status" value="1"/>
</dbReference>
<evidence type="ECO:0000256" key="4">
    <source>
        <dbReference type="ARBA" id="ARBA00022692"/>
    </source>
</evidence>